<dbReference type="GO" id="GO:0006729">
    <property type="term" value="P:tetrahydrobiopterin biosynthetic process"/>
    <property type="evidence" value="ECO:0007669"/>
    <property type="project" value="InterPro"/>
</dbReference>
<dbReference type="SUPFAM" id="SSF55248">
    <property type="entry name" value="PCD-like"/>
    <property type="match status" value="1"/>
</dbReference>
<name>A0A975INX7_9MICO</name>
<evidence type="ECO:0000256" key="5">
    <source>
        <dbReference type="ARBA" id="ARBA00023239"/>
    </source>
</evidence>
<evidence type="ECO:0000313" key="6">
    <source>
        <dbReference type="EMBL" id="QTX05047.1"/>
    </source>
</evidence>
<reference evidence="6" key="1">
    <citation type="submission" date="2021-03" db="EMBL/GenBank/DDBJ databases">
        <title>Agromyces archimandritus sp. nov., isolated from the cockroach Archimandrita tessellata.</title>
        <authorList>
            <person name="Guzman J."/>
            <person name="Ortuzar M."/>
            <person name="Poehlein A."/>
            <person name="Daniel R."/>
            <person name="Trujillo M."/>
            <person name="Vilcinskas A."/>
        </authorList>
    </citation>
    <scope>NUCLEOTIDE SEQUENCE</scope>
    <source>
        <strain evidence="6">G127AT</strain>
    </source>
</reference>
<dbReference type="InterPro" id="IPR001533">
    <property type="entry name" value="Pterin_deHydtase"/>
</dbReference>
<gene>
    <name evidence="6" type="ORF">G127AT_02050</name>
</gene>
<dbReference type="Gene3D" id="3.30.1360.20">
    <property type="entry name" value="Transcriptional coactivator/pterin dehydratase"/>
    <property type="match status" value="1"/>
</dbReference>
<dbReference type="RefSeq" id="WP_210899279.1">
    <property type="nucleotide sequence ID" value="NZ_CP071696.1"/>
</dbReference>
<dbReference type="GO" id="GO:0008124">
    <property type="term" value="F:4-alpha-hydroxytetrahydrobiopterin dehydratase activity"/>
    <property type="evidence" value="ECO:0007669"/>
    <property type="project" value="UniProtKB-EC"/>
</dbReference>
<accession>A0A975INX7</accession>
<organism evidence="6 7">
    <name type="scientific">Agromyces archimandritae</name>
    <dbReference type="NCBI Taxonomy" id="2781962"/>
    <lineage>
        <taxon>Bacteria</taxon>
        <taxon>Bacillati</taxon>
        <taxon>Actinomycetota</taxon>
        <taxon>Actinomycetes</taxon>
        <taxon>Micrococcales</taxon>
        <taxon>Microbacteriaceae</taxon>
        <taxon>Agromyces</taxon>
    </lineage>
</organism>
<dbReference type="InterPro" id="IPR036428">
    <property type="entry name" value="PCD_sf"/>
</dbReference>
<dbReference type="CDD" id="cd00488">
    <property type="entry name" value="PCD_DCoH"/>
    <property type="match status" value="1"/>
</dbReference>
<comment type="similarity">
    <text evidence="2">Belongs to the pterin-4-alpha-carbinolamine dehydratase family.</text>
</comment>
<evidence type="ECO:0000256" key="1">
    <source>
        <dbReference type="ARBA" id="ARBA00001554"/>
    </source>
</evidence>
<dbReference type="EC" id="4.2.1.96" evidence="3"/>
<proteinExistence type="inferred from homology"/>
<dbReference type="PANTHER" id="PTHR12599:SF0">
    <property type="entry name" value="PTERIN-4-ALPHA-CARBINOLAMINE DEHYDRATASE"/>
    <property type="match status" value="1"/>
</dbReference>
<dbReference type="KEGG" id="aarc:G127AT_02050"/>
<dbReference type="Pfam" id="PF01329">
    <property type="entry name" value="Pterin_4a"/>
    <property type="match status" value="1"/>
</dbReference>
<dbReference type="EMBL" id="CP071696">
    <property type="protein sequence ID" value="QTX05047.1"/>
    <property type="molecule type" value="Genomic_DNA"/>
</dbReference>
<evidence type="ECO:0000256" key="3">
    <source>
        <dbReference type="ARBA" id="ARBA00013252"/>
    </source>
</evidence>
<comment type="catalytic activity">
    <reaction evidence="1">
        <text>(4aS,6R)-4a-hydroxy-L-erythro-5,6,7,8-tetrahydrobiopterin = (6R)-L-erythro-6,7-dihydrobiopterin + H2O</text>
        <dbReference type="Rhea" id="RHEA:11920"/>
        <dbReference type="ChEBI" id="CHEBI:15377"/>
        <dbReference type="ChEBI" id="CHEBI:15642"/>
        <dbReference type="ChEBI" id="CHEBI:43120"/>
        <dbReference type="EC" id="4.2.1.96"/>
    </reaction>
</comment>
<dbReference type="Proteomes" id="UP000671914">
    <property type="component" value="Chromosome"/>
</dbReference>
<keyword evidence="7" id="KW-1185">Reference proteome</keyword>
<protein>
    <recommendedName>
        <fullName evidence="4">Putative pterin-4-alpha-carbinolamine dehydratase</fullName>
        <ecNumber evidence="3">4.2.1.96</ecNumber>
    </recommendedName>
</protein>
<sequence length="101" mass="10857">MSETMTPDEIEQALEGTSFDLLGDVLLGSYATGDFQGAVRVLDAAAVVAEQANHHPDVRLGYGRIEFELSSHDVDTVTRRDVDLALRIEQVATGLGATPEN</sequence>
<evidence type="ECO:0000256" key="2">
    <source>
        <dbReference type="ARBA" id="ARBA00006472"/>
    </source>
</evidence>
<keyword evidence="5" id="KW-0456">Lyase</keyword>
<dbReference type="AlphaFoldDB" id="A0A975INX7"/>
<evidence type="ECO:0000313" key="7">
    <source>
        <dbReference type="Proteomes" id="UP000671914"/>
    </source>
</evidence>
<evidence type="ECO:0000256" key="4">
    <source>
        <dbReference type="ARBA" id="ARBA00021735"/>
    </source>
</evidence>
<dbReference type="PANTHER" id="PTHR12599">
    <property type="entry name" value="PTERIN-4-ALPHA-CARBINOLAMINE DEHYDRATASE"/>
    <property type="match status" value="1"/>
</dbReference>